<name>A0A9P6L5L8_9AGAM</name>
<evidence type="ECO:0000313" key="4">
    <source>
        <dbReference type="Proteomes" id="UP000736335"/>
    </source>
</evidence>
<gene>
    <name evidence="3" type="ORF">BJ322DRAFT_1109581</name>
</gene>
<comment type="caution">
    <text evidence="3">The sequence shown here is derived from an EMBL/GenBank/DDBJ whole genome shotgun (WGS) entry which is preliminary data.</text>
</comment>
<dbReference type="InterPro" id="IPR045341">
    <property type="entry name" value="DUF6532"/>
</dbReference>
<dbReference type="AlphaFoldDB" id="A0A9P6L5L8"/>
<evidence type="ECO:0000313" key="3">
    <source>
        <dbReference type="EMBL" id="KAF9783732.1"/>
    </source>
</evidence>
<organism evidence="3 4">
    <name type="scientific">Thelephora terrestris</name>
    <dbReference type="NCBI Taxonomy" id="56493"/>
    <lineage>
        <taxon>Eukaryota</taxon>
        <taxon>Fungi</taxon>
        <taxon>Dikarya</taxon>
        <taxon>Basidiomycota</taxon>
        <taxon>Agaricomycotina</taxon>
        <taxon>Agaricomycetes</taxon>
        <taxon>Thelephorales</taxon>
        <taxon>Thelephoraceae</taxon>
        <taxon>Thelephora</taxon>
    </lineage>
</organism>
<accession>A0A9P6L5L8</accession>
<feature type="compositionally biased region" description="Basic residues" evidence="1">
    <location>
        <begin position="1"/>
        <end position="12"/>
    </location>
</feature>
<feature type="compositionally biased region" description="Low complexity" evidence="1">
    <location>
        <begin position="73"/>
        <end position="93"/>
    </location>
</feature>
<evidence type="ECO:0000259" key="2">
    <source>
        <dbReference type="Pfam" id="PF20149"/>
    </source>
</evidence>
<proteinExistence type="predicted"/>
<feature type="compositionally biased region" description="Low complexity" evidence="1">
    <location>
        <begin position="13"/>
        <end position="27"/>
    </location>
</feature>
<evidence type="ECO:0000256" key="1">
    <source>
        <dbReference type="SAM" id="MobiDB-lite"/>
    </source>
</evidence>
<dbReference type="OrthoDB" id="3225557at2759"/>
<reference evidence="3" key="1">
    <citation type="journal article" date="2020" name="Nat. Commun.">
        <title>Large-scale genome sequencing of mycorrhizal fungi provides insights into the early evolution of symbiotic traits.</title>
        <authorList>
            <person name="Miyauchi S."/>
            <person name="Kiss E."/>
            <person name="Kuo A."/>
            <person name="Drula E."/>
            <person name="Kohler A."/>
            <person name="Sanchez-Garcia M."/>
            <person name="Morin E."/>
            <person name="Andreopoulos B."/>
            <person name="Barry K.W."/>
            <person name="Bonito G."/>
            <person name="Buee M."/>
            <person name="Carver A."/>
            <person name="Chen C."/>
            <person name="Cichocki N."/>
            <person name="Clum A."/>
            <person name="Culley D."/>
            <person name="Crous P.W."/>
            <person name="Fauchery L."/>
            <person name="Girlanda M."/>
            <person name="Hayes R.D."/>
            <person name="Keri Z."/>
            <person name="LaButti K."/>
            <person name="Lipzen A."/>
            <person name="Lombard V."/>
            <person name="Magnuson J."/>
            <person name="Maillard F."/>
            <person name="Murat C."/>
            <person name="Nolan M."/>
            <person name="Ohm R.A."/>
            <person name="Pangilinan J."/>
            <person name="Pereira M.F."/>
            <person name="Perotto S."/>
            <person name="Peter M."/>
            <person name="Pfister S."/>
            <person name="Riley R."/>
            <person name="Sitrit Y."/>
            <person name="Stielow J.B."/>
            <person name="Szollosi G."/>
            <person name="Zifcakova L."/>
            <person name="Stursova M."/>
            <person name="Spatafora J.W."/>
            <person name="Tedersoo L."/>
            <person name="Vaario L.M."/>
            <person name="Yamada A."/>
            <person name="Yan M."/>
            <person name="Wang P."/>
            <person name="Xu J."/>
            <person name="Bruns T."/>
            <person name="Baldrian P."/>
            <person name="Vilgalys R."/>
            <person name="Dunand C."/>
            <person name="Henrissat B."/>
            <person name="Grigoriev I.V."/>
            <person name="Hibbett D."/>
            <person name="Nagy L.G."/>
            <person name="Martin F.M."/>
        </authorList>
    </citation>
    <scope>NUCLEOTIDE SEQUENCE</scope>
    <source>
        <strain evidence="3">UH-Tt-Lm1</strain>
    </source>
</reference>
<feature type="domain" description="DUF6532" evidence="2">
    <location>
        <begin position="285"/>
        <end position="487"/>
    </location>
</feature>
<dbReference type="EMBL" id="WIUZ02000009">
    <property type="protein sequence ID" value="KAF9783732.1"/>
    <property type="molecule type" value="Genomic_DNA"/>
</dbReference>
<protein>
    <recommendedName>
        <fullName evidence="2">DUF6532 domain-containing protein</fullName>
    </recommendedName>
</protein>
<dbReference type="Proteomes" id="UP000736335">
    <property type="component" value="Unassembled WGS sequence"/>
</dbReference>
<dbReference type="Pfam" id="PF20149">
    <property type="entry name" value="DUF6532"/>
    <property type="match status" value="1"/>
</dbReference>
<keyword evidence="4" id="KW-1185">Reference proteome</keyword>
<reference evidence="3" key="2">
    <citation type="submission" date="2020-11" db="EMBL/GenBank/DDBJ databases">
        <authorList>
            <consortium name="DOE Joint Genome Institute"/>
            <person name="Kuo A."/>
            <person name="Miyauchi S."/>
            <person name="Kiss E."/>
            <person name="Drula E."/>
            <person name="Kohler A."/>
            <person name="Sanchez-Garcia M."/>
            <person name="Andreopoulos B."/>
            <person name="Barry K.W."/>
            <person name="Bonito G."/>
            <person name="Buee M."/>
            <person name="Carver A."/>
            <person name="Chen C."/>
            <person name="Cichocki N."/>
            <person name="Clum A."/>
            <person name="Culley D."/>
            <person name="Crous P.W."/>
            <person name="Fauchery L."/>
            <person name="Girlanda M."/>
            <person name="Hayes R."/>
            <person name="Keri Z."/>
            <person name="Labutti K."/>
            <person name="Lipzen A."/>
            <person name="Lombard V."/>
            <person name="Magnuson J."/>
            <person name="Maillard F."/>
            <person name="Morin E."/>
            <person name="Murat C."/>
            <person name="Nolan M."/>
            <person name="Ohm R."/>
            <person name="Pangilinan J."/>
            <person name="Pereira M."/>
            <person name="Perotto S."/>
            <person name="Peter M."/>
            <person name="Riley R."/>
            <person name="Sitrit Y."/>
            <person name="Stielow B."/>
            <person name="Szollosi G."/>
            <person name="Zifcakova L."/>
            <person name="Stursova M."/>
            <person name="Spatafora J.W."/>
            <person name="Tedersoo L."/>
            <person name="Vaario L.-M."/>
            <person name="Yamada A."/>
            <person name="Yan M."/>
            <person name="Wang P."/>
            <person name="Xu J."/>
            <person name="Bruns T."/>
            <person name="Baldrian P."/>
            <person name="Vilgalys R."/>
            <person name="Henrissat B."/>
            <person name="Grigoriev I.V."/>
            <person name="Hibbett D."/>
            <person name="Nagy L.G."/>
            <person name="Martin F.M."/>
        </authorList>
    </citation>
    <scope>NUCLEOTIDE SEQUENCE</scope>
    <source>
        <strain evidence="3">UH-Tt-Lm1</strain>
    </source>
</reference>
<feature type="compositionally biased region" description="Basic and acidic residues" evidence="1">
    <location>
        <begin position="61"/>
        <end position="71"/>
    </location>
</feature>
<feature type="region of interest" description="Disordered" evidence="1">
    <location>
        <begin position="1"/>
        <end position="149"/>
    </location>
</feature>
<sequence length="541" mass="58585">MAKGGKAGKKNTKAAPPATTRSTRSTTGQQKRKRALMNPLEQGGEVASNKKTHLSNLPDASSDKAEDKEAESAVVQQPVRAAPVRPNLSSSLESSEENEAQESDGLVASDEEPDVLTAKQINAEQPIPVLSRGSGTKTKTANAGRAGKRAAQAMNEVPSIVGSQQPIEEGNQDSALDMALLNVLPIVSAPIPETMPPGAPPIVSVPVLHPTLPDVAPVIPAPVPAPVVILPAVLPAALPLPQPRNTWLAATNLIIGDDGRLQQSAQSPEISKYISKTVRLASLKVFFINAFPDPVKQNDWLTQSLVTVLQEHAKTDQVAHQVNLRAQQDHQYMTALMSMTTGRWCNARQPIIDNARALIKSKECTYGLDGLDQAGVVAKVEKLLDHEAFHFGKANSGAPNRGAPYQHPEISSCISRFFKGRNSYGVEYSTQFHHGKYGVQMPQSIVALVTTGIEAALREWATGVLVKRPFTETDHRTTYREHLKAMQMARNSENGESKYERMLSTIYIQTMKCLDGGKLTSTPTTTMSRKKLVIDIDAMEE</sequence>